<dbReference type="Proteomes" id="UP000626109">
    <property type="component" value="Unassembled WGS sequence"/>
</dbReference>
<accession>A0A813IHG4</accession>
<sequence length="94" mass="10851">TAIELPAAVHPRPPPEKSAARIRAQILLGLKQEDSDAMRKLIDKAILDPEKADLNRWIRKYMLRPELKNNSALQDLQLLIRRHCRGDLRQPRVV</sequence>
<proteinExistence type="predicted"/>
<evidence type="ECO:0000313" key="2">
    <source>
        <dbReference type="Proteomes" id="UP000626109"/>
    </source>
</evidence>
<protein>
    <submittedName>
        <fullName evidence="1">Uncharacterized protein</fullName>
    </submittedName>
</protein>
<comment type="caution">
    <text evidence="1">The sequence shown here is derived from an EMBL/GenBank/DDBJ whole genome shotgun (WGS) entry which is preliminary data.</text>
</comment>
<name>A0A813IHG4_POLGL</name>
<feature type="non-terminal residue" evidence="1">
    <location>
        <position position="1"/>
    </location>
</feature>
<organism evidence="1 2">
    <name type="scientific">Polarella glacialis</name>
    <name type="common">Dinoflagellate</name>
    <dbReference type="NCBI Taxonomy" id="89957"/>
    <lineage>
        <taxon>Eukaryota</taxon>
        <taxon>Sar</taxon>
        <taxon>Alveolata</taxon>
        <taxon>Dinophyceae</taxon>
        <taxon>Suessiales</taxon>
        <taxon>Suessiaceae</taxon>
        <taxon>Polarella</taxon>
    </lineage>
</organism>
<reference evidence="1" key="1">
    <citation type="submission" date="2021-02" db="EMBL/GenBank/DDBJ databases">
        <authorList>
            <person name="Dougan E. K."/>
            <person name="Rhodes N."/>
            <person name="Thang M."/>
            <person name="Chan C."/>
        </authorList>
    </citation>
    <scope>NUCLEOTIDE SEQUENCE</scope>
</reference>
<dbReference type="AlphaFoldDB" id="A0A813IHG4"/>
<gene>
    <name evidence="1" type="ORF">PGLA2088_LOCUS8413</name>
</gene>
<evidence type="ECO:0000313" key="1">
    <source>
        <dbReference type="EMBL" id="CAE8650612.1"/>
    </source>
</evidence>
<dbReference type="EMBL" id="CAJNNW010009035">
    <property type="protein sequence ID" value="CAE8650612.1"/>
    <property type="molecule type" value="Genomic_DNA"/>
</dbReference>